<dbReference type="CDD" id="cd18103">
    <property type="entry name" value="SpoU-like_RlmB"/>
    <property type="match status" value="1"/>
</dbReference>
<evidence type="ECO:0000313" key="6">
    <source>
        <dbReference type="Proteomes" id="UP000503297"/>
    </source>
</evidence>
<accession>A0A6M8IZK8</accession>
<dbReference type="Gene3D" id="3.30.1330.30">
    <property type="match status" value="1"/>
</dbReference>
<dbReference type="Gene3D" id="3.40.1280.10">
    <property type="match status" value="1"/>
</dbReference>
<dbReference type="GO" id="GO:0006396">
    <property type="term" value="P:RNA processing"/>
    <property type="evidence" value="ECO:0007669"/>
    <property type="project" value="InterPro"/>
</dbReference>
<dbReference type="AlphaFoldDB" id="A0A6M8IZK8"/>
<dbReference type="InterPro" id="IPR029028">
    <property type="entry name" value="Alpha/beta_knot_MTases"/>
</dbReference>
<dbReference type="PANTHER" id="PTHR46429">
    <property type="entry name" value="23S RRNA (GUANOSINE-2'-O-)-METHYLTRANSFERASE RLMB"/>
    <property type="match status" value="1"/>
</dbReference>
<organism evidence="5 6">
    <name type="scientific">Berryella wangjianweii</name>
    <dbReference type="NCBI Taxonomy" id="2734634"/>
    <lineage>
        <taxon>Bacteria</taxon>
        <taxon>Bacillati</taxon>
        <taxon>Actinomycetota</taxon>
        <taxon>Coriobacteriia</taxon>
        <taxon>Eggerthellales</taxon>
        <taxon>Eggerthellaceae</taxon>
        <taxon>Berryella</taxon>
    </lineage>
</organism>
<proteinExistence type="inferred from homology"/>
<keyword evidence="6" id="KW-1185">Reference proteome</keyword>
<dbReference type="Pfam" id="PF08032">
    <property type="entry name" value="SpoU_sub_bind"/>
    <property type="match status" value="1"/>
</dbReference>
<sequence>MSDYIEGKRPIIEALRIGVPLRRIFLADNAKRDPLVEDIMRKARRCDVDVKLVARAKLDELSAHGSHQGVIAESKRFGYVGVGDLIDAAQAYAEANDGRALIVLLDHITDAGNLGAIIRSAESAGAVGVVIPNKRSAHVNATTYKTSAGAVAHLAVAQTSNMVQAIKRLQEAGFWIAAASEHASDYLWDVNLKGKIGLVMGNEHDGVSRLVLERCDLAGKLPMMGEVSSLNVAQASTALMYEWLRQNRPASTLRGAEQAGAAKGC</sequence>
<keyword evidence="2 5" id="KW-0489">Methyltransferase</keyword>
<dbReference type="KEGG" id="bwa:HLV38_02740"/>
<dbReference type="GO" id="GO:0008173">
    <property type="term" value="F:RNA methyltransferase activity"/>
    <property type="evidence" value="ECO:0007669"/>
    <property type="project" value="InterPro"/>
</dbReference>
<name>A0A6M8IZK8_9ACTN</name>
<dbReference type="Pfam" id="PF00588">
    <property type="entry name" value="SpoU_methylase"/>
    <property type="match status" value="1"/>
</dbReference>
<dbReference type="PANTHER" id="PTHR46429:SF1">
    <property type="entry name" value="23S RRNA (GUANOSINE-2'-O-)-METHYLTRANSFERASE RLMB"/>
    <property type="match status" value="1"/>
</dbReference>
<evidence type="ECO:0000313" key="5">
    <source>
        <dbReference type="EMBL" id="QKF07160.1"/>
    </source>
</evidence>
<dbReference type="GO" id="GO:0032259">
    <property type="term" value="P:methylation"/>
    <property type="evidence" value="ECO:0007669"/>
    <property type="project" value="UniProtKB-KW"/>
</dbReference>
<dbReference type="GO" id="GO:0005829">
    <property type="term" value="C:cytosol"/>
    <property type="evidence" value="ECO:0007669"/>
    <property type="project" value="TreeGrafter"/>
</dbReference>
<evidence type="ECO:0000259" key="4">
    <source>
        <dbReference type="SMART" id="SM00967"/>
    </source>
</evidence>
<evidence type="ECO:0000256" key="2">
    <source>
        <dbReference type="ARBA" id="ARBA00022603"/>
    </source>
</evidence>
<feature type="domain" description="RNA 2-O ribose methyltransferase substrate binding" evidence="4">
    <location>
        <begin position="4"/>
        <end position="80"/>
    </location>
</feature>
<dbReference type="InterPro" id="IPR029064">
    <property type="entry name" value="Ribosomal_eL30-like_sf"/>
</dbReference>
<dbReference type="SUPFAM" id="SSF55315">
    <property type="entry name" value="L30e-like"/>
    <property type="match status" value="1"/>
</dbReference>
<dbReference type="InterPro" id="IPR001537">
    <property type="entry name" value="SpoU_MeTrfase"/>
</dbReference>
<dbReference type="NCBIfam" id="TIGR00186">
    <property type="entry name" value="rRNA_methyl_3"/>
    <property type="match status" value="1"/>
</dbReference>
<dbReference type="SUPFAM" id="SSF75217">
    <property type="entry name" value="alpha/beta knot"/>
    <property type="match status" value="1"/>
</dbReference>
<dbReference type="Proteomes" id="UP000503297">
    <property type="component" value="Chromosome"/>
</dbReference>
<dbReference type="EMBL" id="CP053716">
    <property type="protein sequence ID" value="QKF07160.1"/>
    <property type="molecule type" value="Genomic_DNA"/>
</dbReference>
<dbReference type="SMART" id="SM00967">
    <property type="entry name" value="SpoU_sub_bind"/>
    <property type="match status" value="1"/>
</dbReference>
<dbReference type="RefSeq" id="WP_172301253.1">
    <property type="nucleotide sequence ID" value="NZ_CP053716.1"/>
</dbReference>
<evidence type="ECO:0000256" key="1">
    <source>
        <dbReference type="ARBA" id="ARBA00007228"/>
    </source>
</evidence>
<protein>
    <submittedName>
        <fullName evidence="5">23S rRNA (Guanosine(2251)-2'-O)-methyltransferase RlmB</fullName>
    </submittedName>
</protein>
<dbReference type="InterPro" id="IPR004441">
    <property type="entry name" value="rRNA_MeTrfase_TrmH"/>
</dbReference>
<dbReference type="GO" id="GO:0003723">
    <property type="term" value="F:RNA binding"/>
    <property type="evidence" value="ECO:0007669"/>
    <property type="project" value="InterPro"/>
</dbReference>
<dbReference type="InterPro" id="IPR013123">
    <property type="entry name" value="SpoU_subst-bd"/>
</dbReference>
<evidence type="ECO:0000256" key="3">
    <source>
        <dbReference type="ARBA" id="ARBA00022679"/>
    </source>
</evidence>
<gene>
    <name evidence="5" type="primary">rlmB</name>
    <name evidence="5" type="ORF">HLV38_02740</name>
</gene>
<reference evidence="6" key="1">
    <citation type="submission" date="2020-05" db="EMBL/GenBank/DDBJ databases">
        <title>Novel species in genus Nocardioides.</title>
        <authorList>
            <person name="Zhang G."/>
        </authorList>
    </citation>
    <scope>NUCLEOTIDE SEQUENCE [LARGE SCALE GENOMIC DNA]</scope>
    <source>
        <strain evidence="6">zg-1050</strain>
    </source>
</reference>
<keyword evidence="3 5" id="KW-0808">Transferase</keyword>
<comment type="similarity">
    <text evidence="1">Belongs to the class IV-like SAM-binding methyltransferase superfamily. RNA methyltransferase TrmH family.</text>
</comment>
<dbReference type="InterPro" id="IPR029026">
    <property type="entry name" value="tRNA_m1G_MTases_N"/>
</dbReference>